<dbReference type="InterPro" id="IPR011989">
    <property type="entry name" value="ARM-like"/>
</dbReference>
<dbReference type="PANTHER" id="PTHR22895:SF0">
    <property type="entry name" value="ARMADILLO REPEAT-CONTAINING PROTEIN 6"/>
    <property type="match status" value="1"/>
</dbReference>
<keyword evidence="5" id="KW-1185">Reference proteome</keyword>
<dbReference type="InterPro" id="IPR016024">
    <property type="entry name" value="ARM-type_fold"/>
</dbReference>
<accession>A0ABQ9EKS0</accession>
<evidence type="ECO:0000256" key="1">
    <source>
        <dbReference type="ARBA" id="ARBA00022737"/>
    </source>
</evidence>
<reference evidence="4 5" key="1">
    <citation type="submission" date="2022-12" db="EMBL/GenBank/DDBJ databases">
        <title>Chromosome-level genome of Tegillarca granosa.</title>
        <authorList>
            <person name="Kim J."/>
        </authorList>
    </citation>
    <scope>NUCLEOTIDE SEQUENCE [LARGE SCALE GENOMIC DNA]</scope>
    <source>
        <strain evidence="4">Teg-2019</strain>
        <tissue evidence="4">Adductor muscle</tissue>
    </source>
</reference>
<evidence type="ECO:0000256" key="2">
    <source>
        <dbReference type="PROSITE-ProRule" id="PRU00259"/>
    </source>
</evidence>
<dbReference type="InterPro" id="IPR000225">
    <property type="entry name" value="Armadillo"/>
</dbReference>
<name>A0ABQ9EKS0_TEGGR</name>
<comment type="caution">
    <text evidence="4">The sequence shown here is derived from an EMBL/GenBank/DDBJ whole genome shotgun (WGS) entry which is preliminary data.</text>
</comment>
<dbReference type="Proteomes" id="UP001217089">
    <property type="component" value="Unassembled WGS sequence"/>
</dbReference>
<keyword evidence="1" id="KW-0677">Repeat</keyword>
<dbReference type="PROSITE" id="PS50176">
    <property type="entry name" value="ARM_REPEAT"/>
    <property type="match status" value="2"/>
</dbReference>
<proteinExistence type="predicted"/>
<dbReference type="SMART" id="SM00185">
    <property type="entry name" value="ARM"/>
    <property type="match status" value="4"/>
</dbReference>
<feature type="repeat" description="ARM" evidence="2">
    <location>
        <begin position="376"/>
        <end position="405"/>
    </location>
</feature>
<evidence type="ECO:0000313" key="4">
    <source>
        <dbReference type="EMBL" id="KAJ8304981.1"/>
    </source>
</evidence>
<dbReference type="Pfam" id="PF23744">
    <property type="entry name" value="ARM_LRRK2"/>
    <property type="match status" value="1"/>
</dbReference>
<organism evidence="4 5">
    <name type="scientific">Tegillarca granosa</name>
    <name type="common">Malaysian cockle</name>
    <name type="synonym">Anadara granosa</name>
    <dbReference type="NCBI Taxonomy" id="220873"/>
    <lineage>
        <taxon>Eukaryota</taxon>
        <taxon>Metazoa</taxon>
        <taxon>Spiralia</taxon>
        <taxon>Lophotrochozoa</taxon>
        <taxon>Mollusca</taxon>
        <taxon>Bivalvia</taxon>
        <taxon>Autobranchia</taxon>
        <taxon>Pteriomorphia</taxon>
        <taxon>Arcoida</taxon>
        <taxon>Arcoidea</taxon>
        <taxon>Arcidae</taxon>
        <taxon>Tegillarca</taxon>
    </lineage>
</organism>
<dbReference type="PANTHER" id="PTHR22895">
    <property type="entry name" value="ARMADILLO REPEAT-CONTAINING PROTEIN 6"/>
    <property type="match status" value="1"/>
</dbReference>
<protein>
    <recommendedName>
        <fullName evidence="3">LRRK2 ARM repeat domain-containing protein</fullName>
    </recommendedName>
</protein>
<dbReference type="Gene3D" id="1.25.10.10">
    <property type="entry name" value="Leucine-rich Repeat Variant"/>
    <property type="match status" value="2"/>
</dbReference>
<dbReference type="EMBL" id="JARBDR010000903">
    <property type="protein sequence ID" value="KAJ8304981.1"/>
    <property type="molecule type" value="Genomic_DNA"/>
</dbReference>
<dbReference type="InterPro" id="IPR056597">
    <property type="entry name" value="ARM_LRRK2"/>
</dbReference>
<evidence type="ECO:0000259" key="3">
    <source>
        <dbReference type="Pfam" id="PF23744"/>
    </source>
</evidence>
<feature type="domain" description="LRRK2 ARM repeat" evidence="3">
    <location>
        <begin position="251"/>
        <end position="405"/>
    </location>
</feature>
<evidence type="ECO:0000313" key="5">
    <source>
        <dbReference type="Proteomes" id="UP001217089"/>
    </source>
</evidence>
<feature type="repeat" description="ARM" evidence="2">
    <location>
        <begin position="289"/>
        <end position="333"/>
    </location>
</feature>
<dbReference type="SUPFAM" id="SSF48371">
    <property type="entry name" value="ARM repeat"/>
    <property type="match status" value="1"/>
</dbReference>
<sequence>MAKQITQQTFDDVVRENMTEFDMEVQEAIDDAVQQFESQGVNLALIVKDASLYTEGNSEHPLITSIKNLNLLSQKEISEKGEIIEFLHKIRTECDIDLSRRCLAGNNEGYRTLIKLLEKYKSDFDLIKEILLTLVSLTNGQPDIMDMIGVSLCMEILKSYEDQTDVLELTFNFIRNTCVKHESNKQDFVNQDLISEASMLLNKHKHCVNIIKEICSTLRVLTYDDDLRVPFGKAHDRAKMIVTEGNALKTILDICKEFPDKPAVLCELFSTIGKLVVRDEFCKAVMDMGGLEFIFKAFQESIDDKGIVRQALDVIQRLSGNDQVKVAVVKAGGIELILLAMTKHQANSQVSELGCAAITTIILRNPDHCTKVMQNGGHQAIVQAMKIHKNEENVQKQACMALRNLVARTRDYCEPILELGAETLINDALKKYKSCHDEAKAALRDLGCHVELRELWKGETAGITE</sequence>
<gene>
    <name evidence="4" type="ORF">KUTeg_018564</name>
</gene>